<evidence type="ECO:0000313" key="1">
    <source>
        <dbReference type="EMBL" id="UZF86698.1"/>
    </source>
</evidence>
<protein>
    <submittedName>
        <fullName evidence="1">SDR family NAD(P)-dependent oxidoreductase</fullName>
    </submittedName>
</protein>
<dbReference type="InterPro" id="IPR002347">
    <property type="entry name" value="SDR_fam"/>
</dbReference>
<dbReference type="InterPro" id="IPR052184">
    <property type="entry name" value="SDR_enzymes"/>
</dbReference>
<dbReference type="AlphaFoldDB" id="A0A9E8CS33"/>
<dbReference type="InterPro" id="IPR036291">
    <property type="entry name" value="NAD(P)-bd_dom_sf"/>
</dbReference>
<dbReference type="GO" id="GO:0016616">
    <property type="term" value="F:oxidoreductase activity, acting on the CH-OH group of donors, NAD or NADP as acceptor"/>
    <property type="evidence" value="ECO:0007669"/>
    <property type="project" value="TreeGrafter"/>
</dbReference>
<dbReference type="EMBL" id="CP102774">
    <property type="protein sequence ID" value="UZF86698.1"/>
    <property type="molecule type" value="Genomic_DNA"/>
</dbReference>
<organism evidence="1">
    <name type="scientific">Bosea sp. NBC_00436</name>
    <dbReference type="NCBI Taxonomy" id="2969620"/>
    <lineage>
        <taxon>Bacteria</taxon>
        <taxon>Pseudomonadati</taxon>
        <taxon>Pseudomonadota</taxon>
        <taxon>Alphaproteobacteria</taxon>
        <taxon>Hyphomicrobiales</taxon>
        <taxon>Boseaceae</taxon>
        <taxon>Bosea</taxon>
    </lineage>
</organism>
<dbReference type="Pfam" id="PF00106">
    <property type="entry name" value="adh_short"/>
    <property type="match status" value="1"/>
</dbReference>
<name>A0A9E8CS33_9HYPH</name>
<sequence length="250" mass="26707">MAIVAAAVTAPLSAPVKAADGARPVILIIGASRGLGLAMAAEFLKKGWNVVGTVRRDHTALHELGTRNPERVEIAYVDVTSPEQIAALREHLSGRRFAMLFHNAGTADANQDQTIAQVSTEEFERVMVTNALGPLRVIESLQDLVPPDGLIGVMSSGQGSISANENGGHEVYRGSKAALNMYMRSYAARHAGDPRSMVLMAPGWVRTDLGGPKAPLAIEDSIPKVVNVLLVQRGKAGLRFLDREGRTVAW</sequence>
<dbReference type="PANTHER" id="PTHR45458">
    <property type="entry name" value="SHORT-CHAIN DEHYDROGENASE/REDUCTASE SDR"/>
    <property type="match status" value="1"/>
</dbReference>
<proteinExistence type="predicted"/>
<dbReference type="PANTHER" id="PTHR45458:SF1">
    <property type="entry name" value="SHORT CHAIN DEHYDROGENASE"/>
    <property type="match status" value="1"/>
</dbReference>
<dbReference type="SUPFAM" id="SSF51735">
    <property type="entry name" value="NAD(P)-binding Rossmann-fold domains"/>
    <property type="match status" value="1"/>
</dbReference>
<gene>
    <name evidence="1" type="ORF">NWE54_23535</name>
</gene>
<reference evidence="1" key="1">
    <citation type="submission" date="2022-08" db="EMBL/GenBank/DDBJ databases">
        <title>Complete Genome Sequences of 2 Bosea sp. soil isolates.</title>
        <authorList>
            <person name="Alvarez Arevalo M."/>
            <person name="Sterndorff E.B."/>
            <person name="Faurdal D."/>
            <person name="Joergensen T.S."/>
            <person name="Weber T."/>
        </authorList>
    </citation>
    <scope>NUCLEOTIDE SEQUENCE</scope>
    <source>
        <strain evidence="1">NBC_00436</strain>
    </source>
</reference>
<accession>A0A9E8CS33</accession>
<dbReference type="PRINTS" id="PR00081">
    <property type="entry name" value="GDHRDH"/>
</dbReference>
<dbReference type="Gene3D" id="3.40.50.720">
    <property type="entry name" value="NAD(P)-binding Rossmann-like Domain"/>
    <property type="match status" value="1"/>
</dbReference>